<proteinExistence type="predicted"/>
<organism evidence="2 3">
    <name type="scientific">Clostridium butyricum E4 str. BoNT E BL5262</name>
    <dbReference type="NCBI Taxonomy" id="632245"/>
    <lineage>
        <taxon>Bacteria</taxon>
        <taxon>Bacillati</taxon>
        <taxon>Bacillota</taxon>
        <taxon>Clostridia</taxon>
        <taxon>Eubacteriales</taxon>
        <taxon>Clostridiaceae</taxon>
        <taxon>Clostridium</taxon>
    </lineage>
</organism>
<dbReference type="EMBL" id="ACOM01000005">
    <property type="protein sequence ID" value="EEP53409.1"/>
    <property type="molecule type" value="Genomic_DNA"/>
</dbReference>
<dbReference type="AlphaFoldDB" id="C4IL95"/>
<keyword evidence="1" id="KW-0812">Transmembrane</keyword>
<gene>
    <name evidence="2" type="ORF">CLP_1529</name>
</gene>
<feature type="transmembrane region" description="Helical" evidence="1">
    <location>
        <begin position="18"/>
        <end position="39"/>
    </location>
</feature>
<evidence type="ECO:0000256" key="1">
    <source>
        <dbReference type="SAM" id="Phobius"/>
    </source>
</evidence>
<dbReference type="Proteomes" id="UP000003081">
    <property type="component" value="Unassembled WGS sequence"/>
</dbReference>
<protein>
    <submittedName>
        <fullName evidence="2">Uncharacterized protein</fullName>
    </submittedName>
</protein>
<keyword evidence="3" id="KW-1185">Reference proteome</keyword>
<keyword evidence="1" id="KW-0472">Membrane</keyword>
<accession>C4IL95</accession>
<comment type="caution">
    <text evidence="2">The sequence shown here is derived from an EMBL/GenBank/DDBJ whole genome shotgun (WGS) entry which is preliminary data.</text>
</comment>
<evidence type="ECO:0000313" key="2">
    <source>
        <dbReference type="EMBL" id="EEP53409.1"/>
    </source>
</evidence>
<dbReference type="HOGENOM" id="CLU_942339_0_0_9"/>
<sequence length="295" mass="34701">MNKCRKSFIFFVIPKNQWLYFSLLSLGVVIALVQVLRYCDSPIWPNMPKYFKKPENADMLLYNLSVSYVVSYMFYLMVNFIPDCVKAINKEKRMLPYRATIQREVQQFVSNIIYLWRDVGVNATIEGKYNIADVKCIDDFFKVDVIGEISKSIKLEELVNDSVDVDVSDWHFIWNTKLRRTLDNICEAGNLILTRYKEDIPAEIFYDIFYLLNESNIVGELLSELKAIASMKNGRNFRLSTCIGIENNKEKNIKKSCESIIKLYNWINTEYEYFDNNIDIKINGIYFNKMITQKL</sequence>
<name>C4IL95_CLOBU</name>
<feature type="transmembrane region" description="Helical" evidence="1">
    <location>
        <begin position="60"/>
        <end position="81"/>
    </location>
</feature>
<reference evidence="2 3" key="1">
    <citation type="submission" date="2009-08" db="EMBL/GenBank/DDBJ databases">
        <authorList>
            <person name="Shrivastava S."/>
            <person name="Brinkac L.B."/>
            <person name="Brown J.L."/>
            <person name="Bruce D.B."/>
            <person name="Detter C."/>
            <person name="Green L.D."/>
            <person name="Munk C.A."/>
            <person name="Rogers Y.C."/>
            <person name="Tapia R."/>
            <person name="Sims D.R."/>
            <person name="Smith L.A."/>
            <person name="Smith T.J."/>
            <person name="Sutton G."/>
            <person name="Brettin T."/>
        </authorList>
    </citation>
    <scope>NUCLEOTIDE SEQUENCE [LARGE SCALE GENOMIC DNA]</scope>
    <source>
        <strain evidence="3">E4 str. BoNT E BL5262</strain>
    </source>
</reference>
<keyword evidence="1" id="KW-1133">Transmembrane helix</keyword>
<evidence type="ECO:0000313" key="3">
    <source>
        <dbReference type="Proteomes" id="UP000003081"/>
    </source>
</evidence>